<evidence type="ECO:0000313" key="3">
    <source>
        <dbReference type="Proteomes" id="UP001209803"/>
    </source>
</evidence>
<dbReference type="InterPro" id="IPR029052">
    <property type="entry name" value="Metallo-depent_PP-like"/>
</dbReference>
<dbReference type="CDD" id="cd00838">
    <property type="entry name" value="MPP_superfamily"/>
    <property type="match status" value="1"/>
</dbReference>
<name>A0ABY8F606_9HYPH</name>
<protein>
    <submittedName>
        <fullName evidence="2">Metallophosphoesterase family protein</fullName>
    </submittedName>
</protein>
<evidence type="ECO:0000313" key="2">
    <source>
        <dbReference type="EMBL" id="WFE90928.1"/>
    </source>
</evidence>
<sequence>MTTNKPVAQMLPPIAAKDLTDLGVPNSCVPWPLVHTGSEPRVHARTPDLLSSVAKANALGPWDWPDKPIVFVSDLHADAESLLRSLVAVGAIVRFGSGLTDFELTSFGRSCQIVVGGDCIDKGPSNLDLLDSLSALMKLGADVVLLAGNHDLRLYLGLESLTVKRGSLNAHMFVRMGKKVMPLLREVFDRYVDPDTALDRLPDEKACLELMVPGKKWAKQFPKAAASFLNDAAVKKEMRRLKKKTSRFSQHAEEHGFTMRQLYAAALACRELFINPTGQYAWFFQSMKAVHQSGSLLFVHAGVDDSMAALISAKGIAHVNRRFRKESRKDPFVFYSGTIANLVRTKYRDVDHPLTARGVEELHLAGIKMLVQGHVNRHSGQELTSKNGLLHLEADVTLDRHSRSSEGLEGIGTGATIIHPNGNILGISRDYPHAKLFNPDHILQQHGLLL</sequence>
<organism evidence="2 3">
    <name type="scientific">Roseibium porphyridii</name>
    <dbReference type="NCBI Taxonomy" id="2866279"/>
    <lineage>
        <taxon>Bacteria</taxon>
        <taxon>Pseudomonadati</taxon>
        <taxon>Pseudomonadota</taxon>
        <taxon>Alphaproteobacteria</taxon>
        <taxon>Hyphomicrobiales</taxon>
        <taxon>Stappiaceae</taxon>
        <taxon>Roseibium</taxon>
    </lineage>
</organism>
<dbReference type="PANTHER" id="PTHR46546">
    <property type="entry name" value="SHEWANELLA-LIKE PROTEIN PHOSPHATASE 1"/>
    <property type="match status" value="1"/>
</dbReference>
<dbReference type="EMBL" id="CP120863">
    <property type="protein sequence ID" value="WFE90928.1"/>
    <property type="molecule type" value="Genomic_DNA"/>
</dbReference>
<dbReference type="PANTHER" id="PTHR46546:SF4">
    <property type="entry name" value="SHEWANELLA-LIKE PROTEIN PHOSPHATASE 1"/>
    <property type="match status" value="1"/>
</dbReference>
<dbReference type="SUPFAM" id="SSF56300">
    <property type="entry name" value="Metallo-dependent phosphatases"/>
    <property type="match status" value="1"/>
</dbReference>
<feature type="domain" description="Calcineurin-like phosphoesterase" evidence="1">
    <location>
        <begin position="68"/>
        <end position="156"/>
    </location>
</feature>
<dbReference type="Proteomes" id="UP001209803">
    <property type="component" value="Chromosome"/>
</dbReference>
<gene>
    <name evidence="2" type="ORF">K1718_06155</name>
</gene>
<dbReference type="Gene3D" id="3.60.21.10">
    <property type="match status" value="1"/>
</dbReference>
<accession>A0ABY8F606</accession>
<proteinExistence type="predicted"/>
<keyword evidence="3" id="KW-1185">Reference proteome</keyword>
<dbReference type="Pfam" id="PF00149">
    <property type="entry name" value="Metallophos"/>
    <property type="match status" value="1"/>
</dbReference>
<dbReference type="InterPro" id="IPR004843">
    <property type="entry name" value="Calcineurin-like_PHP"/>
</dbReference>
<reference evidence="2 3" key="1">
    <citation type="submission" date="2023-03" db="EMBL/GenBank/DDBJ databases">
        <title>Roseibium porphyridii sp. nov. and Roseibium rhodosorbium sp. nov. isolated from marine algae, Porphyridium cruentum and Rhodosorus marinus, respectively.</title>
        <authorList>
            <person name="Lee M.W."/>
            <person name="Choi B.J."/>
            <person name="Lee J.K."/>
            <person name="Choi D.G."/>
            <person name="Baek J.H."/>
            <person name="Bayburt H."/>
            <person name="Kim J.M."/>
            <person name="Han D.M."/>
            <person name="Kim K.H."/>
            <person name="Jeon C.O."/>
        </authorList>
    </citation>
    <scope>NUCLEOTIDE SEQUENCE [LARGE SCALE GENOMIC DNA]</scope>
    <source>
        <strain evidence="2 3">KMA01</strain>
    </source>
</reference>
<dbReference type="RefSeq" id="WP_265683069.1">
    <property type="nucleotide sequence ID" value="NZ_CP120863.1"/>
</dbReference>
<evidence type="ECO:0000259" key="1">
    <source>
        <dbReference type="Pfam" id="PF00149"/>
    </source>
</evidence>